<reference evidence="3" key="1">
    <citation type="submission" date="2018-11" db="EMBL/GenBank/DDBJ databases">
        <title>Genome sequencing of a novel mesophilic and cellulolytic organism within the genus Hungateiclostridium.</title>
        <authorList>
            <person name="Rettenmaier R."/>
            <person name="Liebl W."/>
            <person name="Zverlov V."/>
        </authorList>
    </citation>
    <scope>NUCLEOTIDE SEQUENCE [LARGE SCALE GENOMIC DNA]</scope>
    <source>
        <strain evidence="3">N2K1</strain>
    </source>
</reference>
<dbReference type="InterPro" id="IPR001086">
    <property type="entry name" value="Preph_deHydtase"/>
</dbReference>
<dbReference type="PANTHER" id="PTHR42827">
    <property type="entry name" value="IRON-SULFUR CLUSTER-BINDING PROTEIN-RELATED"/>
    <property type="match status" value="1"/>
</dbReference>
<dbReference type="Proteomes" id="UP000289166">
    <property type="component" value="Unassembled WGS sequence"/>
</dbReference>
<comment type="caution">
    <text evidence="2">The sequence shown here is derived from an EMBL/GenBank/DDBJ whole genome shotgun (WGS) entry which is preliminary data.</text>
</comment>
<evidence type="ECO:0000313" key="3">
    <source>
        <dbReference type="Proteomes" id="UP000289166"/>
    </source>
</evidence>
<keyword evidence="3" id="KW-1185">Reference proteome</keyword>
<protein>
    <recommendedName>
        <fullName evidence="1">4Fe-4S ferredoxin-type domain-containing protein</fullName>
    </recommendedName>
</protein>
<dbReference type="SUPFAM" id="SSF53850">
    <property type="entry name" value="Periplasmic binding protein-like II"/>
    <property type="match status" value="1"/>
</dbReference>
<sequence>MSYKNIRKSIVATIISQLRGKGEIMGSIINISAEYIKKFALSNGTDFVGIASIDRFDGSPEGHHPKDLLKTVRSVIVCGIIVPTGALFAPSTLYHKVIEATHLELDQIAMKVSWEIEKNGGLAVPIPSHAPYYFWDEENQYAMGDLSIRHAAEAAGLGKISKSAIFISKDYGILTRMACVLTDIEIEPDPIADWNPCPEECKLCVNACPVNALQTEKQCTQSICRKNLFSFTLGGVKVEDCRECIKACPWVLKRKGNKVNQECVRTFNIGSIENQSNTPKKVIISTLGPAGTCSEQASLFYINKNNYAGEVVLYSSFEEAVLALKESKSDYVIIPSAYQNIASIIFQEKCHIEIHDVFKLATPSLVIAGKGKDKEVKKIATHASPSSLAKEYYPNAELIISKSNSNSAEMLIANEVDACITTMNCAIKYSLDIIHDFGAIAMGWNVLKRKS</sequence>
<accession>A0A4Q0I3E5</accession>
<dbReference type="Pfam" id="PF00800">
    <property type="entry name" value="PDT"/>
    <property type="match status" value="1"/>
</dbReference>
<dbReference type="Gene3D" id="3.40.190.10">
    <property type="entry name" value="Periplasmic binding protein-like II"/>
    <property type="match status" value="2"/>
</dbReference>
<dbReference type="UniPathway" id="UPA00121">
    <property type="reaction ID" value="UER00345"/>
</dbReference>
<dbReference type="InterPro" id="IPR017896">
    <property type="entry name" value="4Fe4S_Fe-S-bd"/>
</dbReference>
<feature type="domain" description="4Fe-4S ferredoxin-type" evidence="1">
    <location>
        <begin position="188"/>
        <end position="218"/>
    </location>
</feature>
<evidence type="ECO:0000259" key="1">
    <source>
        <dbReference type="PROSITE" id="PS51379"/>
    </source>
</evidence>
<dbReference type="EMBL" id="RLII01000021">
    <property type="protein sequence ID" value="RXE58267.1"/>
    <property type="molecule type" value="Genomic_DNA"/>
</dbReference>
<dbReference type="PROSITE" id="PS51379">
    <property type="entry name" value="4FE4S_FER_2"/>
    <property type="match status" value="1"/>
</dbReference>
<evidence type="ECO:0000313" key="2">
    <source>
        <dbReference type="EMBL" id="RXE58267.1"/>
    </source>
</evidence>
<name>A0A4Q0I3E5_9FIRM</name>
<proteinExistence type="predicted"/>
<dbReference type="OrthoDB" id="9784571at2"/>
<organism evidence="2 3">
    <name type="scientific">Acetivibrio mesophilus</name>
    <dbReference type="NCBI Taxonomy" id="2487273"/>
    <lineage>
        <taxon>Bacteria</taxon>
        <taxon>Bacillati</taxon>
        <taxon>Bacillota</taxon>
        <taxon>Clostridia</taxon>
        <taxon>Eubacteriales</taxon>
        <taxon>Oscillospiraceae</taxon>
        <taxon>Acetivibrio</taxon>
    </lineage>
</organism>
<dbReference type="GO" id="GO:0009094">
    <property type="term" value="P:L-phenylalanine biosynthetic process"/>
    <property type="evidence" value="ECO:0007669"/>
    <property type="project" value="UniProtKB-UniPathway"/>
</dbReference>
<dbReference type="PANTHER" id="PTHR42827:SF1">
    <property type="entry name" value="IRON-SULFUR CLUSTER-BINDING PROTEIN"/>
    <property type="match status" value="1"/>
</dbReference>
<dbReference type="GO" id="GO:0004664">
    <property type="term" value="F:prephenate dehydratase activity"/>
    <property type="evidence" value="ECO:0007669"/>
    <property type="project" value="InterPro"/>
</dbReference>
<dbReference type="AlphaFoldDB" id="A0A4Q0I3E5"/>
<gene>
    <name evidence="2" type="ORF">EFD62_13270</name>
</gene>